<dbReference type="PANTHER" id="PTHR37423:SF2">
    <property type="entry name" value="MEMBRANE-BOUND LYTIC MUREIN TRANSGLYCOSYLASE C"/>
    <property type="match status" value="1"/>
</dbReference>
<name>A0A3B0ZQ60_9ZZZZ</name>
<proteinExistence type="predicted"/>
<dbReference type="CDD" id="cd00254">
    <property type="entry name" value="LT-like"/>
    <property type="match status" value="1"/>
</dbReference>
<evidence type="ECO:0000259" key="1">
    <source>
        <dbReference type="Pfam" id="PF01464"/>
    </source>
</evidence>
<dbReference type="Gene3D" id="1.10.530.10">
    <property type="match status" value="1"/>
</dbReference>
<dbReference type="PANTHER" id="PTHR37423">
    <property type="entry name" value="SOLUBLE LYTIC MUREIN TRANSGLYCOSYLASE-RELATED"/>
    <property type="match status" value="1"/>
</dbReference>
<accession>A0A3B0ZQ60</accession>
<protein>
    <submittedName>
        <fullName evidence="2">FIG016425: Soluble lytic murein transglycosylase and related regulatory proteins (Some contain LysM/invasin domains)</fullName>
    </submittedName>
</protein>
<dbReference type="AlphaFoldDB" id="A0A3B0ZQ60"/>
<feature type="domain" description="Transglycosylase SLT" evidence="1">
    <location>
        <begin position="83"/>
        <end position="176"/>
    </location>
</feature>
<dbReference type="InterPro" id="IPR008258">
    <property type="entry name" value="Transglycosylase_SLT_dom_1"/>
</dbReference>
<reference evidence="2" key="1">
    <citation type="submission" date="2018-06" db="EMBL/GenBank/DDBJ databases">
        <authorList>
            <person name="Zhirakovskaya E."/>
        </authorList>
    </citation>
    <scope>NUCLEOTIDE SEQUENCE</scope>
</reference>
<gene>
    <name evidence="2" type="ORF">MNBD_GAMMA21-353</name>
</gene>
<dbReference type="InterPro" id="IPR023346">
    <property type="entry name" value="Lysozyme-like_dom_sf"/>
</dbReference>
<dbReference type="EMBL" id="UOFR01000010">
    <property type="protein sequence ID" value="VAW91350.1"/>
    <property type="molecule type" value="Genomic_DNA"/>
</dbReference>
<organism evidence="2">
    <name type="scientific">hydrothermal vent metagenome</name>
    <dbReference type="NCBI Taxonomy" id="652676"/>
    <lineage>
        <taxon>unclassified sequences</taxon>
        <taxon>metagenomes</taxon>
        <taxon>ecological metagenomes</taxon>
    </lineage>
</organism>
<dbReference type="SUPFAM" id="SSF53955">
    <property type="entry name" value="Lysozyme-like"/>
    <property type="match status" value="1"/>
</dbReference>
<evidence type="ECO:0000313" key="2">
    <source>
        <dbReference type="EMBL" id="VAW91350.1"/>
    </source>
</evidence>
<sequence length="194" mass="22603">MKVKHNFIIIFTIMMLAISTAGASQRQAPSDELRELLSRAIADNKSFEDRFDAEVWLLDMSNRLKPFVKNDRKRVDLLKQIHFESTRANLRPELVLAVIEVESRFDKFAISSAGARGLMQVMPFWLKEIGRPGDNLFDMHTNLRMGCTILRHYLDKEKGDLTHALARYNGSLYSYRYTNKVFKALDKRWRCINC</sequence>
<dbReference type="Pfam" id="PF01464">
    <property type="entry name" value="SLT"/>
    <property type="match status" value="1"/>
</dbReference>